<dbReference type="RefSeq" id="WP_142058066.1">
    <property type="nucleotide sequence ID" value="NZ_VFPA01000003.1"/>
</dbReference>
<keyword evidence="3" id="KW-1185">Reference proteome</keyword>
<dbReference type="Gene3D" id="3.50.50.60">
    <property type="entry name" value="FAD/NAD(P)-binding domain"/>
    <property type="match status" value="1"/>
</dbReference>
<dbReference type="Gene3D" id="3.90.660.10">
    <property type="match status" value="1"/>
</dbReference>
<dbReference type="InterPro" id="IPR002937">
    <property type="entry name" value="Amino_oxidase"/>
</dbReference>
<evidence type="ECO:0000259" key="1">
    <source>
        <dbReference type="Pfam" id="PF01593"/>
    </source>
</evidence>
<dbReference type="PANTHER" id="PTHR16128">
    <property type="entry name" value="FAD/NAD(P)-BINDING OXIDOREDUCTASE FAMILY PROTEIN"/>
    <property type="match status" value="1"/>
</dbReference>
<proteinExistence type="predicted"/>
<dbReference type="PANTHER" id="PTHR16128:SF5">
    <property type="entry name" value="FAD_NAD(P)-BINDING OXIDOREDUCTASE FAMILY PROTEIN"/>
    <property type="match status" value="1"/>
</dbReference>
<organism evidence="2 3">
    <name type="scientific">Pseudonocardia kunmingensis</name>
    <dbReference type="NCBI Taxonomy" id="630975"/>
    <lineage>
        <taxon>Bacteria</taxon>
        <taxon>Bacillati</taxon>
        <taxon>Actinomycetota</taxon>
        <taxon>Actinomycetes</taxon>
        <taxon>Pseudonocardiales</taxon>
        <taxon>Pseudonocardiaceae</taxon>
        <taxon>Pseudonocardia</taxon>
    </lineage>
</organism>
<dbReference type="OrthoDB" id="5792777at2"/>
<comment type="caution">
    <text evidence="2">The sequence shown here is derived from an EMBL/GenBank/DDBJ whole genome shotgun (WGS) entry which is preliminary data.</text>
</comment>
<evidence type="ECO:0000313" key="3">
    <source>
        <dbReference type="Proteomes" id="UP000315677"/>
    </source>
</evidence>
<feature type="domain" description="Amine oxidase" evidence="1">
    <location>
        <begin position="98"/>
        <end position="301"/>
    </location>
</feature>
<dbReference type="AlphaFoldDB" id="A0A543DK61"/>
<dbReference type="Proteomes" id="UP000315677">
    <property type="component" value="Unassembled WGS sequence"/>
</dbReference>
<dbReference type="Pfam" id="PF13450">
    <property type="entry name" value="NAD_binding_8"/>
    <property type="match status" value="1"/>
</dbReference>
<dbReference type="SUPFAM" id="SSF51905">
    <property type="entry name" value="FAD/NAD(P)-binding domain"/>
    <property type="match status" value="1"/>
</dbReference>
<dbReference type="InterPro" id="IPR036188">
    <property type="entry name" value="FAD/NAD-bd_sf"/>
</dbReference>
<sequence>MSVVVVGAGIAGVACAAELARADLPVRVVERAAGVGGRMGGAVVEGRAVDLGAAYFTVRDPGFAAVVQRWRAAGLARPWTSELAVLAGGTRERAPGPQRWAAPAGLGGLVAELAAGLAVETSREVRRVGPGPTVDGEPADAVVLAMPDPQALALLDPGHPAAAHLNGREWRPAIAVAAGWDAREWDELPAAFVNDHPVLTLVADDGARRGDGAPVLVAHTTADLARAHAADPDAAVAPVLAAIRDLLGVGSPPRWTLAQHWPHASPADGQEEPFHLGADGVALAGDGWGSPRVETAWRSGHLLGRALAARLRRS</sequence>
<protein>
    <recommendedName>
        <fullName evidence="1">Amine oxidase domain-containing protein</fullName>
    </recommendedName>
</protein>
<name>A0A543DK61_9PSEU</name>
<accession>A0A543DK61</accession>
<dbReference type="EMBL" id="VFPA01000003">
    <property type="protein sequence ID" value="TQM09709.1"/>
    <property type="molecule type" value="Genomic_DNA"/>
</dbReference>
<reference evidence="2 3" key="1">
    <citation type="submission" date="2019-06" db="EMBL/GenBank/DDBJ databases">
        <title>Sequencing the genomes of 1000 actinobacteria strains.</title>
        <authorList>
            <person name="Klenk H.-P."/>
        </authorList>
    </citation>
    <scope>NUCLEOTIDE SEQUENCE [LARGE SCALE GENOMIC DNA]</scope>
    <source>
        <strain evidence="2 3">DSM 45301</strain>
    </source>
</reference>
<evidence type="ECO:0000313" key="2">
    <source>
        <dbReference type="EMBL" id="TQM09709.1"/>
    </source>
</evidence>
<gene>
    <name evidence="2" type="ORF">FB558_5476</name>
</gene>
<dbReference type="GO" id="GO:0016491">
    <property type="term" value="F:oxidoreductase activity"/>
    <property type="evidence" value="ECO:0007669"/>
    <property type="project" value="InterPro"/>
</dbReference>
<dbReference type="Pfam" id="PF01593">
    <property type="entry name" value="Amino_oxidase"/>
    <property type="match status" value="1"/>
</dbReference>